<evidence type="ECO:0000259" key="3">
    <source>
        <dbReference type="Pfam" id="PF14695"/>
    </source>
</evidence>
<feature type="region of interest" description="Disordered" evidence="1">
    <location>
        <begin position="1"/>
        <end position="24"/>
    </location>
</feature>
<feature type="region of interest" description="Disordered" evidence="1">
    <location>
        <begin position="238"/>
        <end position="268"/>
    </location>
</feature>
<dbReference type="InterPro" id="IPR032794">
    <property type="entry name" value="LINES_N"/>
</dbReference>
<evidence type="ECO:0000313" key="4">
    <source>
        <dbReference type="EMBL" id="KAG8234901.1"/>
    </source>
</evidence>
<proteinExistence type="predicted"/>
<gene>
    <name evidence="4" type="ORF">J437_LFUL015602</name>
</gene>
<dbReference type="InterPro" id="IPR024875">
    <property type="entry name" value="Protein_Lines"/>
</dbReference>
<dbReference type="Proteomes" id="UP000792457">
    <property type="component" value="Unassembled WGS sequence"/>
</dbReference>
<dbReference type="PANTHER" id="PTHR16057:SF1">
    <property type="entry name" value="PROTEIN LINES HOMOLOG 1"/>
    <property type="match status" value="1"/>
</dbReference>
<dbReference type="InterPro" id="IPR029415">
    <property type="entry name" value="Lines_C"/>
</dbReference>
<dbReference type="OrthoDB" id="8251209at2759"/>
<protein>
    <recommendedName>
        <fullName evidence="6">Protein lines</fullName>
    </recommendedName>
</protein>
<reference evidence="4" key="2">
    <citation type="submission" date="2017-10" db="EMBL/GenBank/DDBJ databases">
        <title>Ladona fulva Genome sequencing and assembly.</title>
        <authorList>
            <person name="Murali S."/>
            <person name="Richards S."/>
            <person name="Bandaranaike D."/>
            <person name="Bellair M."/>
            <person name="Blankenburg K."/>
            <person name="Chao H."/>
            <person name="Dinh H."/>
            <person name="Doddapaneni H."/>
            <person name="Dugan-Rocha S."/>
            <person name="Elkadiri S."/>
            <person name="Gnanaolivu R."/>
            <person name="Hernandez B."/>
            <person name="Skinner E."/>
            <person name="Javaid M."/>
            <person name="Lee S."/>
            <person name="Li M."/>
            <person name="Ming W."/>
            <person name="Munidasa M."/>
            <person name="Muniz J."/>
            <person name="Nguyen L."/>
            <person name="Hughes D."/>
            <person name="Osuji N."/>
            <person name="Pu L.-L."/>
            <person name="Puazo M."/>
            <person name="Qu C."/>
            <person name="Quiroz J."/>
            <person name="Raj R."/>
            <person name="Weissenberger G."/>
            <person name="Xin Y."/>
            <person name="Zou X."/>
            <person name="Han Y."/>
            <person name="Worley K."/>
            <person name="Muzny D."/>
            <person name="Gibbs R."/>
        </authorList>
    </citation>
    <scope>NUCLEOTIDE SEQUENCE</scope>
    <source>
        <strain evidence="4">Sampled in the wild</strain>
    </source>
</reference>
<dbReference type="Pfam" id="PF14694">
    <property type="entry name" value="LINES_N"/>
    <property type="match status" value="1"/>
</dbReference>
<feature type="compositionally biased region" description="Basic and acidic residues" evidence="1">
    <location>
        <begin position="238"/>
        <end position="248"/>
    </location>
</feature>
<keyword evidence="5" id="KW-1185">Reference proteome</keyword>
<dbReference type="EMBL" id="KZ308856">
    <property type="protein sequence ID" value="KAG8234901.1"/>
    <property type="molecule type" value="Genomic_DNA"/>
</dbReference>
<evidence type="ECO:0000256" key="1">
    <source>
        <dbReference type="SAM" id="MobiDB-lite"/>
    </source>
</evidence>
<evidence type="ECO:0008006" key="6">
    <source>
        <dbReference type="Google" id="ProtNLM"/>
    </source>
</evidence>
<dbReference type="PANTHER" id="PTHR16057">
    <property type="entry name" value="WINS1, 2 PROTEIN"/>
    <property type="match status" value="1"/>
</dbReference>
<accession>A0A8K0KGR2</accession>
<name>A0A8K0KGR2_LADFU</name>
<feature type="domain" description="Protein Lines C-terminal" evidence="3">
    <location>
        <begin position="637"/>
        <end position="671"/>
    </location>
</feature>
<feature type="domain" description="Protein Lines N-terminal" evidence="2">
    <location>
        <begin position="266"/>
        <end position="623"/>
    </location>
</feature>
<dbReference type="Pfam" id="PF14695">
    <property type="entry name" value="LINES_C"/>
    <property type="match status" value="1"/>
</dbReference>
<dbReference type="AlphaFoldDB" id="A0A8K0KGR2"/>
<sequence length="679" mass="74269">MGEPVRKKARLEAEGEEDGKGWSEDRQTLTEFQSHLLTQCLCTYPGPIYVRKEWSGDDDSPENFILHSSGLGEDGQNAEWTRDHLLLFLATVQLTCETEVRQHGHGIACPRLAEARDRLVSSHTLAPQLIALSAHGDPFVVFAAGRALSALLLASRSRLEPAWLDALLSDALLAARVNPPPSPPQTPALSIQHSIQYSNNHHHHPPLHHLPRRATFALDVLRRVVEWRDLDLVHPLEDAADGGREDGPPSHLPESCRSTPVSDPEDDEGHVKCICIKALESRWPEVVHEFGSLLGSFGSTNRGSGMSGDEKEAAAVAFLSLWEAIVAVKANLSVADTEPFLAHLGGLVSLLRPTLPPVLWRHLLSLLNEVLCYGSTLALQDTLAEEPCALAHLVVRSVKDWRLLDGLPYRHPGGGRFGGRGAADASEMSGDFEDRPLLQKAVLLVLKSVAVTVKETRCESSSDDSSVGGLGVEEEEERRARDADLAVIERGIREVLRRLDACVKSLLPFHPEAPLAHWVVSLFSDQDDALVEGMVCCLDVAVGLGGPGPIPGVSAGGHGSALPPSLFIRRALSPAATFLQFLHAVSHDAEVLLDLLVSNETCFLLYLLRFLKFARRNWEEVVHTAAAIGRNRLGEAIGVLIRLRLLVERLVSKALFPYNINPVLRLLEKCEHLYEASTH</sequence>
<comment type="caution">
    <text evidence="4">The sequence shown here is derived from an EMBL/GenBank/DDBJ whole genome shotgun (WGS) entry which is preliminary data.</text>
</comment>
<evidence type="ECO:0000313" key="5">
    <source>
        <dbReference type="Proteomes" id="UP000792457"/>
    </source>
</evidence>
<organism evidence="4 5">
    <name type="scientific">Ladona fulva</name>
    <name type="common">Scarce chaser dragonfly</name>
    <name type="synonym">Libellula fulva</name>
    <dbReference type="NCBI Taxonomy" id="123851"/>
    <lineage>
        <taxon>Eukaryota</taxon>
        <taxon>Metazoa</taxon>
        <taxon>Ecdysozoa</taxon>
        <taxon>Arthropoda</taxon>
        <taxon>Hexapoda</taxon>
        <taxon>Insecta</taxon>
        <taxon>Pterygota</taxon>
        <taxon>Palaeoptera</taxon>
        <taxon>Odonata</taxon>
        <taxon>Epiprocta</taxon>
        <taxon>Anisoptera</taxon>
        <taxon>Libelluloidea</taxon>
        <taxon>Libellulidae</taxon>
        <taxon>Ladona</taxon>
    </lineage>
</organism>
<evidence type="ECO:0000259" key="2">
    <source>
        <dbReference type="Pfam" id="PF14694"/>
    </source>
</evidence>
<reference evidence="4" key="1">
    <citation type="submission" date="2013-04" db="EMBL/GenBank/DDBJ databases">
        <authorList>
            <person name="Qu J."/>
            <person name="Murali S.C."/>
            <person name="Bandaranaike D."/>
            <person name="Bellair M."/>
            <person name="Blankenburg K."/>
            <person name="Chao H."/>
            <person name="Dinh H."/>
            <person name="Doddapaneni H."/>
            <person name="Downs B."/>
            <person name="Dugan-Rocha S."/>
            <person name="Elkadiri S."/>
            <person name="Gnanaolivu R.D."/>
            <person name="Hernandez B."/>
            <person name="Javaid M."/>
            <person name="Jayaseelan J.C."/>
            <person name="Lee S."/>
            <person name="Li M."/>
            <person name="Ming W."/>
            <person name="Munidasa M."/>
            <person name="Muniz J."/>
            <person name="Nguyen L."/>
            <person name="Ongeri F."/>
            <person name="Osuji N."/>
            <person name="Pu L.-L."/>
            <person name="Puazo M."/>
            <person name="Qu C."/>
            <person name="Quiroz J."/>
            <person name="Raj R."/>
            <person name="Weissenberger G."/>
            <person name="Xin Y."/>
            <person name="Zou X."/>
            <person name="Han Y."/>
            <person name="Richards S."/>
            <person name="Worley K."/>
            <person name="Muzny D."/>
            <person name="Gibbs R."/>
        </authorList>
    </citation>
    <scope>NUCLEOTIDE SEQUENCE</scope>
    <source>
        <strain evidence="4">Sampled in the wild</strain>
    </source>
</reference>